<feature type="transmembrane region" description="Helical" evidence="6">
    <location>
        <begin position="449"/>
        <end position="474"/>
    </location>
</feature>
<dbReference type="PROSITE" id="PS50850">
    <property type="entry name" value="MFS"/>
    <property type="match status" value="1"/>
</dbReference>
<evidence type="ECO:0000256" key="6">
    <source>
        <dbReference type="SAM" id="Phobius"/>
    </source>
</evidence>
<organism evidence="8 9">
    <name type="scientific">Aspergillus felis</name>
    <dbReference type="NCBI Taxonomy" id="1287682"/>
    <lineage>
        <taxon>Eukaryota</taxon>
        <taxon>Fungi</taxon>
        <taxon>Dikarya</taxon>
        <taxon>Ascomycota</taxon>
        <taxon>Pezizomycotina</taxon>
        <taxon>Eurotiomycetes</taxon>
        <taxon>Eurotiomycetidae</taxon>
        <taxon>Eurotiales</taxon>
        <taxon>Aspergillaceae</taxon>
        <taxon>Aspergillus</taxon>
        <taxon>Aspergillus subgen. Fumigati</taxon>
    </lineage>
</organism>
<gene>
    <name evidence="8" type="ORF">CNMCM5623_009655</name>
</gene>
<dbReference type="InterPro" id="IPR036259">
    <property type="entry name" value="MFS_trans_sf"/>
</dbReference>
<dbReference type="EMBL" id="JACBAE010001398">
    <property type="protein sequence ID" value="KAF7156262.1"/>
    <property type="molecule type" value="Genomic_DNA"/>
</dbReference>
<dbReference type="GO" id="GO:0016020">
    <property type="term" value="C:membrane"/>
    <property type="evidence" value="ECO:0007669"/>
    <property type="project" value="UniProtKB-SubCell"/>
</dbReference>
<feature type="transmembrane region" description="Helical" evidence="6">
    <location>
        <begin position="291"/>
        <end position="310"/>
    </location>
</feature>
<feature type="domain" description="Major facilitator superfamily (MFS) profile" evidence="7">
    <location>
        <begin position="92"/>
        <end position="554"/>
    </location>
</feature>
<keyword evidence="3 6" id="KW-1133">Transmembrane helix</keyword>
<feature type="region of interest" description="Disordered" evidence="5">
    <location>
        <begin position="1"/>
        <end position="78"/>
    </location>
</feature>
<evidence type="ECO:0000256" key="5">
    <source>
        <dbReference type="SAM" id="MobiDB-lite"/>
    </source>
</evidence>
<feature type="transmembrane region" description="Helical" evidence="6">
    <location>
        <begin position="399"/>
        <end position="417"/>
    </location>
</feature>
<dbReference type="PANTHER" id="PTHR42718:SF1">
    <property type="entry name" value="LOW AFFINITY AMMONIUM TRANSPORTER"/>
    <property type="match status" value="1"/>
</dbReference>
<dbReference type="Gene3D" id="1.20.1250.20">
    <property type="entry name" value="MFS general substrate transporter like domains"/>
    <property type="match status" value="1"/>
</dbReference>
<proteinExistence type="predicted"/>
<feature type="transmembrane region" description="Helical" evidence="6">
    <location>
        <begin position="352"/>
        <end position="379"/>
    </location>
</feature>
<accession>A0A8H6PL33</accession>
<feature type="transmembrane region" description="Helical" evidence="6">
    <location>
        <begin position="486"/>
        <end position="507"/>
    </location>
</feature>
<feature type="transmembrane region" description="Helical" evidence="6">
    <location>
        <begin position="322"/>
        <end position="340"/>
    </location>
</feature>
<feature type="compositionally biased region" description="Polar residues" evidence="5">
    <location>
        <begin position="9"/>
        <end position="25"/>
    </location>
</feature>
<keyword evidence="4 6" id="KW-0472">Membrane</keyword>
<name>A0A8H6PL33_9EURO</name>
<dbReference type="PANTHER" id="PTHR42718">
    <property type="entry name" value="MAJOR FACILITATOR SUPERFAMILY MULTIDRUG TRANSPORTER MFSC"/>
    <property type="match status" value="1"/>
</dbReference>
<dbReference type="OrthoDB" id="2428527at2759"/>
<feature type="compositionally biased region" description="Polar residues" evidence="5">
    <location>
        <begin position="60"/>
        <end position="72"/>
    </location>
</feature>
<evidence type="ECO:0000256" key="1">
    <source>
        <dbReference type="ARBA" id="ARBA00004141"/>
    </source>
</evidence>
<evidence type="ECO:0000256" key="4">
    <source>
        <dbReference type="ARBA" id="ARBA00023136"/>
    </source>
</evidence>
<dbReference type="Gene3D" id="1.20.1720.10">
    <property type="entry name" value="Multidrug resistance protein D"/>
    <property type="match status" value="1"/>
</dbReference>
<evidence type="ECO:0000313" key="9">
    <source>
        <dbReference type="Proteomes" id="UP000654922"/>
    </source>
</evidence>
<evidence type="ECO:0000313" key="8">
    <source>
        <dbReference type="EMBL" id="KAF7156262.1"/>
    </source>
</evidence>
<dbReference type="InterPro" id="IPR011701">
    <property type="entry name" value="MFS"/>
</dbReference>
<dbReference type="Proteomes" id="UP000654922">
    <property type="component" value="Unassembled WGS sequence"/>
</dbReference>
<evidence type="ECO:0000256" key="3">
    <source>
        <dbReference type="ARBA" id="ARBA00022989"/>
    </source>
</evidence>
<comment type="caution">
    <text evidence="8">The sequence shown here is derived from an EMBL/GenBank/DDBJ whole genome shotgun (WGS) entry which is preliminary data.</text>
</comment>
<dbReference type="CDD" id="cd17476">
    <property type="entry name" value="MFS_Amf1_MDR_like"/>
    <property type="match status" value="1"/>
</dbReference>
<keyword evidence="2 6" id="KW-0812">Transmembrane</keyword>
<dbReference type="AlphaFoldDB" id="A0A8H6PL33"/>
<evidence type="ECO:0000259" key="7">
    <source>
        <dbReference type="PROSITE" id="PS50850"/>
    </source>
</evidence>
<feature type="transmembrane region" description="Helical" evidence="6">
    <location>
        <begin position="159"/>
        <end position="179"/>
    </location>
</feature>
<dbReference type="InterPro" id="IPR020846">
    <property type="entry name" value="MFS_dom"/>
</dbReference>
<comment type="subcellular location">
    <subcellularLocation>
        <location evidence="1">Membrane</location>
        <topology evidence="1">Multi-pass membrane protein</topology>
    </subcellularLocation>
</comment>
<feature type="transmembrane region" description="Helical" evidence="6">
    <location>
        <begin position="220"/>
        <end position="239"/>
    </location>
</feature>
<feature type="transmembrane region" description="Helical" evidence="6">
    <location>
        <begin position="527"/>
        <end position="548"/>
    </location>
</feature>
<protein>
    <recommendedName>
        <fullName evidence="7">Major facilitator superfamily (MFS) profile domain-containing protein</fullName>
    </recommendedName>
</protein>
<reference evidence="8" key="1">
    <citation type="submission" date="2020-06" db="EMBL/GenBank/DDBJ databases">
        <title>Draft genome sequences of strains closely related to Aspergillus parafelis and Aspergillus hiratsukae.</title>
        <authorList>
            <person name="Dos Santos R.A.C."/>
            <person name="Rivero-Menendez O."/>
            <person name="Steenwyk J.L."/>
            <person name="Mead M.E."/>
            <person name="Goldman G.H."/>
            <person name="Alastruey-Izquierdo A."/>
            <person name="Rokas A."/>
        </authorList>
    </citation>
    <scope>NUCLEOTIDE SEQUENCE</scope>
    <source>
        <strain evidence="8">CNM-CM5623</strain>
    </source>
</reference>
<dbReference type="SUPFAM" id="SSF103473">
    <property type="entry name" value="MFS general substrate transporter"/>
    <property type="match status" value="1"/>
</dbReference>
<feature type="transmembrane region" description="Helical" evidence="6">
    <location>
        <begin position="132"/>
        <end position="152"/>
    </location>
</feature>
<evidence type="ECO:0000256" key="2">
    <source>
        <dbReference type="ARBA" id="ARBA00022692"/>
    </source>
</evidence>
<feature type="transmembrane region" description="Helical" evidence="6">
    <location>
        <begin position="251"/>
        <end position="271"/>
    </location>
</feature>
<dbReference type="GO" id="GO:0022857">
    <property type="term" value="F:transmembrane transporter activity"/>
    <property type="evidence" value="ECO:0007669"/>
    <property type="project" value="InterPro"/>
</dbReference>
<feature type="transmembrane region" description="Helical" evidence="6">
    <location>
        <begin position="424"/>
        <end position="443"/>
    </location>
</feature>
<feature type="transmembrane region" description="Helical" evidence="6">
    <location>
        <begin position="185"/>
        <end position="208"/>
    </location>
</feature>
<dbReference type="Pfam" id="PF07690">
    <property type="entry name" value="MFS_1"/>
    <property type="match status" value="1"/>
</dbReference>
<sequence>MALGETPSDDSTLGQTSPEGSNEKISFQGKKHNLSLGEAPSDHSTPRQTSPESSNEDYENSVSKQAADSNIEGQPFDSKVQRPQSIAGEVLFVAVICSSQLLTQAGLALSIVPQHIIGQSFGIDDQPGQLSWFSAGYSLTVGTFILIAGRLGDVFGHKLFFVGGYAWFGLWSALAGVAVYSSSSFFIFCRTMQGIGPAFLLPNAIAILSRCYDPGLRQNMIFSLFGATAPGGFVIGAVFSSLLSQRAWWPWSYWVLCFACLLLAVLAVFVIPATPAPSRNEPEGPSIWQRIDTFGSITGVAALVLFNFAWNQGAAVGWPTPYTYSILIVGILIFAVFVLVEKRVSSHPLIPFGVLQLDALFTLACISAGWSSFGIYVFYTLNLLEVLRGQTPLLTSAQFTPVAISGLFAAVTTGLVLSHFRTSTVMLISMTFFLIGGIIFATVPVQQTYWAQTFVGIIVLPWGMDMSFPAGTIILSRAMPREHQGLAASLVNTFVNYSISIGLGLAGTVEGQVSDGGKNILQGYRGALYMGVGLSGLGVAVALVFCFLERHQSKTPDKVAQEKSETQEELV</sequence>